<accession>A0A7W7RLH8</accession>
<reference evidence="4 5" key="1">
    <citation type="submission" date="2020-08" db="EMBL/GenBank/DDBJ databases">
        <title>Sequencing the genomes of 1000 actinobacteria strains.</title>
        <authorList>
            <person name="Klenk H.-P."/>
        </authorList>
    </citation>
    <scope>NUCLEOTIDE SEQUENCE [LARGE SCALE GENOMIC DNA]</scope>
    <source>
        <strain evidence="4 5">DSM 102030</strain>
    </source>
</reference>
<organism evidence="4 5">
    <name type="scientific">Lipingzhangella halophila</name>
    <dbReference type="NCBI Taxonomy" id="1783352"/>
    <lineage>
        <taxon>Bacteria</taxon>
        <taxon>Bacillati</taxon>
        <taxon>Actinomycetota</taxon>
        <taxon>Actinomycetes</taxon>
        <taxon>Streptosporangiales</taxon>
        <taxon>Nocardiopsidaceae</taxon>
        <taxon>Lipingzhangella</taxon>
    </lineage>
</organism>
<evidence type="ECO:0000256" key="1">
    <source>
        <dbReference type="SAM" id="MobiDB-lite"/>
    </source>
</evidence>
<feature type="compositionally biased region" description="Basic and acidic residues" evidence="1">
    <location>
        <begin position="228"/>
        <end position="238"/>
    </location>
</feature>
<feature type="compositionally biased region" description="Acidic residues" evidence="1">
    <location>
        <begin position="216"/>
        <end position="227"/>
    </location>
</feature>
<dbReference type="RefSeq" id="WP_312885514.1">
    <property type="nucleotide sequence ID" value="NZ_JACHJT010000001.1"/>
</dbReference>
<evidence type="ECO:0000256" key="2">
    <source>
        <dbReference type="SAM" id="Phobius"/>
    </source>
</evidence>
<keyword evidence="2" id="KW-0812">Transmembrane</keyword>
<name>A0A7W7RLH8_9ACTN</name>
<dbReference type="SUPFAM" id="SSF54909">
    <property type="entry name" value="Dimeric alpha+beta barrel"/>
    <property type="match status" value="1"/>
</dbReference>
<dbReference type="GO" id="GO:0004497">
    <property type="term" value="F:monooxygenase activity"/>
    <property type="evidence" value="ECO:0007669"/>
    <property type="project" value="UniProtKB-KW"/>
</dbReference>
<feature type="transmembrane region" description="Helical" evidence="2">
    <location>
        <begin position="74"/>
        <end position="93"/>
    </location>
</feature>
<dbReference type="AlphaFoldDB" id="A0A7W7RLH8"/>
<dbReference type="PROSITE" id="PS51725">
    <property type="entry name" value="ABM"/>
    <property type="match status" value="1"/>
</dbReference>
<feature type="transmembrane region" description="Helical" evidence="2">
    <location>
        <begin position="12"/>
        <end position="35"/>
    </location>
</feature>
<keyword evidence="2" id="KW-1133">Transmembrane helix</keyword>
<feature type="transmembrane region" description="Helical" evidence="2">
    <location>
        <begin position="41"/>
        <end position="62"/>
    </location>
</feature>
<feature type="transmembrane region" description="Helical" evidence="2">
    <location>
        <begin position="152"/>
        <end position="169"/>
    </location>
</feature>
<sequence length="370" mass="39667">MIALYARNTQLCLLIWVLSAVSVAIALSAAFLGALLGFSGITFRVFQIGVTLFGPVLAAWGAVEFACGSARVRFGSRLVVATLTIVPLVILSVDRLGGQYGSGFPAMSEHYDVIPVYVLGLVHTVVVGTLLGCLIAVLSGGRARPRLAGHQATVLGLIGLAVLLEIIVGRFGLSFLGQLLIVGAVVSLWVACVKVQSPPRDASPRGRRAGRRDGFDDPDDDFDDEPDDGRFGMEDDVPRRRRSAAGGFDGDGAVPPERATRLRGIITIYTIVEGHQDIFDDLAEEVVAEVTKREPDTLLFACHTVSSAPLQRIIYAIYRDQLAFEEHQQQPHIVEFARKTHGRVAATNVIELALAGASASDNLAALLMSR</sequence>
<evidence type="ECO:0000313" key="4">
    <source>
        <dbReference type="EMBL" id="MBB4934161.1"/>
    </source>
</evidence>
<feature type="domain" description="ABM" evidence="3">
    <location>
        <begin position="263"/>
        <end position="352"/>
    </location>
</feature>
<evidence type="ECO:0000313" key="5">
    <source>
        <dbReference type="Proteomes" id="UP000523007"/>
    </source>
</evidence>
<keyword evidence="2" id="KW-0472">Membrane</keyword>
<feature type="transmembrane region" description="Helical" evidence="2">
    <location>
        <begin position="113"/>
        <end position="140"/>
    </location>
</feature>
<dbReference type="Proteomes" id="UP000523007">
    <property type="component" value="Unassembled WGS sequence"/>
</dbReference>
<proteinExistence type="predicted"/>
<dbReference type="Gene3D" id="3.30.70.100">
    <property type="match status" value="1"/>
</dbReference>
<feature type="region of interest" description="Disordered" evidence="1">
    <location>
        <begin position="197"/>
        <end position="255"/>
    </location>
</feature>
<feature type="transmembrane region" description="Helical" evidence="2">
    <location>
        <begin position="175"/>
        <end position="195"/>
    </location>
</feature>
<dbReference type="InterPro" id="IPR011008">
    <property type="entry name" value="Dimeric_a/b-barrel"/>
</dbReference>
<dbReference type="Pfam" id="PF03992">
    <property type="entry name" value="ABM"/>
    <property type="match status" value="1"/>
</dbReference>
<keyword evidence="5" id="KW-1185">Reference proteome</keyword>
<evidence type="ECO:0000259" key="3">
    <source>
        <dbReference type="PROSITE" id="PS51725"/>
    </source>
</evidence>
<protein>
    <submittedName>
        <fullName evidence="4">Quinol monooxygenase YgiN</fullName>
    </submittedName>
</protein>
<comment type="caution">
    <text evidence="4">The sequence shown here is derived from an EMBL/GenBank/DDBJ whole genome shotgun (WGS) entry which is preliminary data.</text>
</comment>
<keyword evidence="4" id="KW-0503">Monooxygenase</keyword>
<gene>
    <name evidence="4" type="ORF">F4561_004981</name>
</gene>
<keyword evidence="4" id="KW-0560">Oxidoreductase</keyword>
<dbReference type="InterPro" id="IPR007138">
    <property type="entry name" value="ABM_dom"/>
</dbReference>
<dbReference type="EMBL" id="JACHJT010000001">
    <property type="protein sequence ID" value="MBB4934161.1"/>
    <property type="molecule type" value="Genomic_DNA"/>
</dbReference>